<accession>A0ABV6RA00</accession>
<dbReference type="PANTHER" id="PTHR48081:SF8">
    <property type="entry name" value="ALPHA_BETA HYDROLASE FOLD-3 DOMAIN-CONTAINING PROTEIN-RELATED"/>
    <property type="match status" value="1"/>
</dbReference>
<evidence type="ECO:0000313" key="4">
    <source>
        <dbReference type="Proteomes" id="UP001589793"/>
    </source>
</evidence>
<name>A0ABV6RA00_9MICO</name>
<dbReference type="PANTHER" id="PTHR48081">
    <property type="entry name" value="AB HYDROLASE SUPERFAMILY PROTEIN C4A8.06C"/>
    <property type="match status" value="1"/>
</dbReference>
<protein>
    <submittedName>
        <fullName evidence="3">Alpha/beta hydrolase</fullName>
    </submittedName>
</protein>
<dbReference type="InterPro" id="IPR050300">
    <property type="entry name" value="GDXG_lipolytic_enzyme"/>
</dbReference>
<dbReference type="Gene3D" id="3.40.50.1820">
    <property type="entry name" value="alpha/beta hydrolase"/>
    <property type="match status" value="1"/>
</dbReference>
<feature type="domain" description="Alpha/beta hydrolase fold-3" evidence="2">
    <location>
        <begin position="80"/>
        <end position="306"/>
    </location>
</feature>
<keyword evidence="4" id="KW-1185">Reference proteome</keyword>
<evidence type="ECO:0000259" key="2">
    <source>
        <dbReference type="Pfam" id="PF07859"/>
    </source>
</evidence>
<dbReference type="GO" id="GO:0016787">
    <property type="term" value="F:hydrolase activity"/>
    <property type="evidence" value="ECO:0007669"/>
    <property type="project" value="UniProtKB-KW"/>
</dbReference>
<dbReference type="SUPFAM" id="SSF53474">
    <property type="entry name" value="alpha/beta-Hydrolases"/>
    <property type="match status" value="1"/>
</dbReference>
<gene>
    <name evidence="3" type="ORF">ACFFF6_01975</name>
</gene>
<keyword evidence="1 3" id="KW-0378">Hydrolase</keyword>
<dbReference type="Proteomes" id="UP001589793">
    <property type="component" value="Unassembled WGS sequence"/>
</dbReference>
<dbReference type="InterPro" id="IPR013094">
    <property type="entry name" value="AB_hydrolase_3"/>
</dbReference>
<evidence type="ECO:0000256" key="1">
    <source>
        <dbReference type="ARBA" id="ARBA00022801"/>
    </source>
</evidence>
<organism evidence="3 4">
    <name type="scientific">Brachybacterium hainanense</name>
    <dbReference type="NCBI Taxonomy" id="1541174"/>
    <lineage>
        <taxon>Bacteria</taxon>
        <taxon>Bacillati</taxon>
        <taxon>Actinomycetota</taxon>
        <taxon>Actinomycetes</taxon>
        <taxon>Micrococcales</taxon>
        <taxon>Dermabacteraceae</taxon>
        <taxon>Brachybacterium</taxon>
    </lineage>
</organism>
<evidence type="ECO:0000313" key="3">
    <source>
        <dbReference type="EMBL" id="MFC0672718.1"/>
    </source>
</evidence>
<dbReference type="RefSeq" id="WP_376977728.1">
    <property type="nucleotide sequence ID" value="NZ_JBHLSV010000002.1"/>
</dbReference>
<dbReference type="Pfam" id="PF07859">
    <property type="entry name" value="Abhydrolase_3"/>
    <property type="match status" value="1"/>
</dbReference>
<proteinExistence type="predicted"/>
<sequence length="329" mass="34708">MSAATAAWAPQLAARAHLLEGLVPGGAMTEEAEAAWRAPFGEPETWELEISDRDLPGPHGRIPVRIYVPAAPSSAPRPALVWIHGGSFQHGDLDMPEAHEVSRGVAGRADAVVISVFYRLVDEPSGTPAANPDGETGLHAPIPLDDVHAAYTWVREHAAELGVDPARVAIGGASAGGDLAACASIRLADEGAAPWQSFLMYPVAHIEMPEATAEEAAALAACAPLGGFPFEAVARMGEAYNGRPRAEATGYEFPALAARHDHLPPTLVDVAEFDGLRPSGRAYAEQLEVAGVDVELVLSRGVPHGHLNKVGLAEAHASMDRMARRLRER</sequence>
<reference evidence="3 4" key="1">
    <citation type="submission" date="2024-09" db="EMBL/GenBank/DDBJ databases">
        <authorList>
            <person name="Sun Q."/>
            <person name="Mori K."/>
        </authorList>
    </citation>
    <scope>NUCLEOTIDE SEQUENCE [LARGE SCALE GENOMIC DNA]</scope>
    <source>
        <strain evidence="3 4">CICC 10874</strain>
    </source>
</reference>
<comment type="caution">
    <text evidence="3">The sequence shown here is derived from an EMBL/GenBank/DDBJ whole genome shotgun (WGS) entry which is preliminary data.</text>
</comment>
<dbReference type="InterPro" id="IPR029058">
    <property type="entry name" value="AB_hydrolase_fold"/>
</dbReference>
<dbReference type="EMBL" id="JBHLSV010000002">
    <property type="protein sequence ID" value="MFC0672718.1"/>
    <property type="molecule type" value="Genomic_DNA"/>
</dbReference>